<dbReference type="AlphaFoldDB" id="A0AAX2M8B2"/>
<evidence type="ECO:0000313" key="2">
    <source>
        <dbReference type="Proteomes" id="UP000254029"/>
    </source>
</evidence>
<dbReference type="Proteomes" id="UP000254029">
    <property type="component" value="Unassembled WGS sequence"/>
</dbReference>
<reference evidence="1 2" key="1">
    <citation type="submission" date="2018-06" db="EMBL/GenBank/DDBJ databases">
        <authorList>
            <consortium name="Pathogen Informatics"/>
            <person name="Doyle S."/>
        </authorList>
    </citation>
    <scope>NUCLEOTIDE SEQUENCE [LARGE SCALE GENOMIC DNA]</scope>
    <source>
        <strain evidence="1 2">NCTC8684</strain>
    </source>
</reference>
<gene>
    <name evidence="1" type="ORF">NCTC8684_01426</name>
</gene>
<name>A0AAX2M8B2_CHRVL</name>
<comment type="caution">
    <text evidence="1">The sequence shown here is derived from an EMBL/GenBank/DDBJ whole genome shotgun (WGS) entry which is preliminary data.</text>
</comment>
<proteinExistence type="predicted"/>
<accession>A0AAX2M8B2</accession>
<sequence>MNAEIYLTIVGALVTYKLVEPLLSRFNAAAWGLNQKMQHGEGGARCVTTGPNKR</sequence>
<organism evidence="1 2">
    <name type="scientific">Chromobacterium violaceum</name>
    <dbReference type="NCBI Taxonomy" id="536"/>
    <lineage>
        <taxon>Bacteria</taxon>
        <taxon>Pseudomonadati</taxon>
        <taxon>Pseudomonadota</taxon>
        <taxon>Betaproteobacteria</taxon>
        <taxon>Neisseriales</taxon>
        <taxon>Chromobacteriaceae</taxon>
        <taxon>Chromobacterium</taxon>
    </lineage>
</organism>
<dbReference type="EMBL" id="UIGR01000001">
    <property type="protein sequence ID" value="SUX32349.1"/>
    <property type="molecule type" value="Genomic_DNA"/>
</dbReference>
<protein>
    <submittedName>
        <fullName evidence="1">Uncharacterized protein</fullName>
    </submittedName>
</protein>
<dbReference type="RefSeq" id="WP_165691430.1">
    <property type="nucleotide sequence ID" value="NZ_JBHMEH010000122.1"/>
</dbReference>
<evidence type="ECO:0000313" key="1">
    <source>
        <dbReference type="EMBL" id="SUX32349.1"/>
    </source>
</evidence>